<evidence type="ECO:0000313" key="4">
    <source>
        <dbReference type="Proteomes" id="UP001596055"/>
    </source>
</evidence>
<comment type="caution">
    <text evidence="3">The sequence shown here is derived from an EMBL/GenBank/DDBJ whole genome shotgun (WGS) entry which is preliminary data.</text>
</comment>
<keyword evidence="4" id="KW-1185">Reference proteome</keyword>
<gene>
    <name evidence="3" type="ORF">ACFPQA_10435</name>
</gene>
<evidence type="ECO:0008006" key="5">
    <source>
        <dbReference type="Google" id="ProtNLM"/>
    </source>
</evidence>
<keyword evidence="2" id="KW-0472">Membrane</keyword>
<dbReference type="Proteomes" id="UP001596055">
    <property type="component" value="Unassembled WGS sequence"/>
</dbReference>
<evidence type="ECO:0000256" key="2">
    <source>
        <dbReference type="SAM" id="Phobius"/>
    </source>
</evidence>
<dbReference type="RefSeq" id="WP_248156349.1">
    <property type="nucleotide sequence ID" value="NZ_JAKZAJ010000002.1"/>
</dbReference>
<keyword evidence="2" id="KW-0812">Transmembrane</keyword>
<feature type="transmembrane region" description="Helical" evidence="2">
    <location>
        <begin position="93"/>
        <end position="111"/>
    </location>
</feature>
<feature type="region of interest" description="Disordered" evidence="1">
    <location>
        <begin position="223"/>
        <end position="242"/>
    </location>
</feature>
<proteinExistence type="predicted"/>
<reference evidence="4" key="1">
    <citation type="journal article" date="2019" name="Int. J. Syst. Evol. Microbiol.">
        <title>The Global Catalogue of Microorganisms (GCM) 10K type strain sequencing project: providing services to taxonomists for standard genome sequencing and annotation.</title>
        <authorList>
            <consortium name="The Broad Institute Genomics Platform"/>
            <consortium name="The Broad Institute Genome Sequencing Center for Infectious Disease"/>
            <person name="Wu L."/>
            <person name="Ma J."/>
        </authorList>
    </citation>
    <scope>NUCLEOTIDE SEQUENCE [LARGE SCALE GENOMIC DNA]</scope>
    <source>
        <strain evidence="4">CGMCC 4.1799</strain>
    </source>
</reference>
<organism evidence="3 4">
    <name type="scientific">Marinobacter koreensis</name>
    <dbReference type="NCBI Taxonomy" id="335974"/>
    <lineage>
        <taxon>Bacteria</taxon>
        <taxon>Pseudomonadati</taxon>
        <taxon>Pseudomonadota</taxon>
        <taxon>Gammaproteobacteria</taxon>
        <taxon>Pseudomonadales</taxon>
        <taxon>Marinobacteraceae</taxon>
        <taxon>Marinobacter</taxon>
    </lineage>
</organism>
<name>A0ABW0RL22_9GAMM</name>
<keyword evidence="2" id="KW-1133">Transmembrane helix</keyword>
<accession>A0ABW0RL22</accession>
<evidence type="ECO:0000313" key="3">
    <source>
        <dbReference type="EMBL" id="MFC5545474.1"/>
    </source>
</evidence>
<protein>
    <recommendedName>
        <fullName evidence="5">Anti-sigma factor</fullName>
    </recommendedName>
</protein>
<evidence type="ECO:0000256" key="1">
    <source>
        <dbReference type="SAM" id="MobiDB-lite"/>
    </source>
</evidence>
<sequence length="242" mass="26587">MNTTDELLSAFLDSELPEAQMQALRDRLREDPELAERLEALASADDQLLKHYSAIDERPLPTAVTEMLSDPEPASVVALPWWRKVRHGLHQQVGLAVAAVLVLGFGIAQLIPFPDSGQGADWEAVAEALEATPSGEPRVLPDDGRILPRLTFVNRDGQYCRQYRLERDGSASENIACRDGADRQGWTNVASRNVAMTQSNGTYQTATGGSVLDDTLDRMVDGEAVDPSQERQLIARNWKPAP</sequence>
<dbReference type="EMBL" id="JBHSNL010000001">
    <property type="protein sequence ID" value="MFC5545474.1"/>
    <property type="molecule type" value="Genomic_DNA"/>
</dbReference>